<dbReference type="AlphaFoldDB" id="A0A937I793"/>
<dbReference type="SUPFAM" id="SSF51726">
    <property type="entry name" value="UROD/MetE-like"/>
    <property type="match status" value="1"/>
</dbReference>
<sequence>MRNSRFQNALNRVPQEIPPIWFMRQAGRYHDHYQNLKKSHSFVELCKSPALSAQTALGPIEEFDFDVAILFSDILFPLESLGMDLIYDPGPIFKEHLSEENVSRIFINKNPIASLEFQGEAIERTMELLPDDKSMIGFIGGPWTLLSFASAKNKLDKMGKIESYQWAILEEYIYPLLHKNISLQLQAGAELVMIFDSCAHQLARDDLSIYLNKILCELVKSFPNQVGYYAKDGISYDDIFAASDSFEVPFAGIGVDSNVSIQDIFAKRKEGFIQGNFSEKIITQDFNEFDKALNLFLEDISSLSIEDRKGWVCGLGHGVIKTTPQENVKHFVNKVRSYL</sequence>
<name>A0A937I793_9GAMM</name>
<dbReference type="GO" id="GO:0004853">
    <property type="term" value="F:uroporphyrinogen decarboxylase activity"/>
    <property type="evidence" value="ECO:0007669"/>
    <property type="project" value="InterPro"/>
</dbReference>
<dbReference type="GO" id="GO:0006783">
    <property type="term" value="P:heme biosynthetic process"/>
    <property type="evidence" value="ECO:0007669"/>
    <property type="project" value="TreeGrafter"/>
</dbReference>
<dbReference type="Gene3D" id="3.20.20.210">
    <property type="match status" value="1"/>
</dbReference>
<organism evidence="2 3">
    <name type="scientific">SAR86 cluster bacterium</name>
    <dbReference type="NCBI Taxonomy" id="2030880"/>
    <lineage>
        <taxon>Bacteria</taxon>
        <taxon>Pseudomonadati</taxon>
        <taxon>Pseudomonadota</taxon>
        <taxon>Gammaproteobacteria</taxon>
        <taxon>SAR86 cluster</taxon>
    </lineage>
</organism>
<dbReference type="PROSITE" id="PS00906">
    <property type="entry name" value="UROD_1"/>
    <property type="match status" value="1"/>
</dbReference>
<dbReference type="InterPro" id="IPR038071">
    <property type="entry name" value="UROD/MetE-like_sf"/>
</dbReference>
<proteinExistence type="predicted"/>
<dbReference type="Proteomes" id="UP000744438">
    <property type="component" value="Unassembled WGS sequence"/>
</dbReference>
<evidence type="ECO:0000313" key="2">
    <source>
        <dbReference type="EMBL" id="MBL6811691.1"/>
    </source>
</evidence>
<feature type="domain" description="Uroporphyrinogen decarboxylase (URO-D)" evidence="1">
    <location>
        <begin position="19"/>
        <end position="28"/>
    </location>
</feature>
<evidence type="ECO:0000313" key="3">
    <source>
        <dbReference type="Proteomes" id="UP000744438"/>
    </source>
</evidence>
<dbReference type="Pfam" id="PF01208">
    <property type="entry name" value="URO-D"/>
    <property type="match status" value="1"/>
</dbReference>
<comment type="caution">
    <text evidence="2">The sequence shown here is derived from an EMBL/GenBank/DDBJ whole genome shotgun (WGS) entry which is preliminary data.</text>
</comment>
<accession>A0A937I793</accession>
<protein>
    <submittedName>
        <fullName evidence="2">Uroporphyrinogen decarboxylase</fullName>
    </submittedName>
</protein>
<dbReference type="InterPro" id="IPR000257">
    <property type="entry name" value="Uroporphyrinogen_deCOase"/>
</dbReference>
<evidence type="ECO:0000259" key="1">
    <source>
        <dbReference type="PROSITE" id="PS00906"/>
    </source>
</evidence>
<dbReference type="PANTHER" id="PTHR21091">
    <property type="entry name" value="METHYLTETRAHYDROFOLATE:HOMOCYSTEINE METHYLTRANSFERASE RELATED"/>
    <property type="match status" value="1"/>
</dbReference>
<reference evidence="2" key="1">
    <citation type="submission" date="2020-10" db="EMBL/GenBank/DDBJ databases">
        <title>Microbiome of the Black Sea water column analyzed by genome centric metagenomics.</title>
        <authorList>
            <person name="Cabello-Yeves P.J."/>
            <person name="Callieri C."/>
            <person name="Picazo A."/>
            <person name="Mehrshad M."/>
            <person name="Haro-Moreno J.M."/>
            <person name="Roda-Garcia J."/>
            <person name="Dzembekova N."/>
            <person name="Slabakova V."/>
            <person name="Slabakova N."/>
            <person name="Moncheva S."/>
            <person name="Rodriguez-Valera F."/>
        </authorList>
    </citation>
    <scope>NUCLEOTIDE SEQUENCE</scope>
    <source>
        <strain evidence="2">BS307-5m-G49</strain>
    </source>
</reference>
<dbReference type="PANTHER" id="PTHR21091:SF169">
    <property type="entry name" value="UROPORPHYRINOGEN DECARBOXYLASE"/>
    <property type="match status" value="1"/>
</dbReference>
<dbReference type="EMBL" id="JADHQC010000008">
    <property type="protein sequence ID" value="MBL6811691.1"/>
    <property type="molecule type" value="Genomic_DNA"/>
</dbReference>
<dbReference type="GO" id="GO:0005829">
    <property type="term" value="C:cytosol"/>
    <property type="evidence" value="ECO:0007669"/>
    <property type="project" value="TreeGrafter"/>
</dbReference>
<gene>
    <name evidence="2" type="ORF">ISQ63_02270</name>
</gene>